<dbReference type="EMBL" id="AGBW02005277">
    <property type="protein sequence ID" value="OWR55313.1"/>
    <property type="molecule type" value="Genomic_DNA"/>
</dbReference>
<gene>
    <name evidence="3" type="ORF">KGM_214354</name>
</gene>
<feature type="compositionally biased region" description="Basic and acidic residues" evidence="1">
    <location>
        <begin position="711"/>
        <end position="728"/>
    </location>
</feature>
<organism evidence="3 4">
    <name type="scientific">Danaus plexippus plexippus</name>
    <dbReference type="NCBI Taxonomy" id="278856"/>
    <lineage>
        <taxon>Eukaryota</taxon>
        <taxon>Metazoa</taxon>
        <taxon>Ecdysozoa</taxon>
        <taxon>Arthropoda</taxon>
        <taxon>Hexapoda</taxon>
        <taxon>Insecta</taxon>
        <taxon>Pterygota</taxon>
        <taxon>Neoptera</taxon>
        <taxon>Endopterygota</taxon>
        <taxon>Lepidoptera</taxon>
        <taxon>Glossata</taxon>
        <taxon>Ditrysia</taxon>
        <taxon>Papilionoidea</taxon>
        <taxon>Nymphalidae</taxon>
        <taxon>Danainae</taxon>
        <taxon>Danaini</taxon>
        <taxon>Danaina</taxon>
        <taxon>Danaus</taxon>
        <taxon>Danaus</taxon>
    </lineage>
</organism>
<feature type="chain" id="PRO_5011120268" description="Mediator of RNA polymerase II transcription subunit 26" evidence="2">
    <location>
        <begin position="31"/>
        <end position="1254"/>
    </location>
</feature>
<feature type="compositionally biased region" description="Polar residues" evidence="1">
    <location>
        <begin position="796"/>
        <end position="813"/>
    </location>
</feature>
<protein>
    <recommendedName>
        <fullName evidence="5">Mediator of RNA polymerase II transcription subunit 26</fullName>
    </recommendedName>
</protein>
<feature type="compositionally biased region" description="Basic and acidic residues" evidence="1">
    <location>
        <begin position="1006"/>
        <end position="1020"/>
    </location>
</feature>
<feature type="region of interest" description="Disordered" evidence="1">
    <location>
        <begin position="708"/>
        <end position="852"/>
    </location>
</feature>
<feature type="compositionally biased region" description="Basic and acidic residues" evidence="1">
    <location>
        <begin position="1074"/>
        <end position="1085"/>
    </location>
</feature>
<feature type="compositionally biased region" description="Basic and acidic residues" evidence="1">
    <location>
        <begin position="963"/>
        <end position="982"/>
    </location>
</feature>
<feature type="compositionally biased region" description="Basic and acidic residues" evidence="1">
    <location>
        <begin position="217"/>
        <end position="234"/>
    </location>
</feature>
<comment type="caution">
    <text evidence="3">The sequence shown here is derived from an EMBL/GenBank/DDBJ whole genome shotgun (WGS) entry which is preliminary data.</text>
</comment>
<feature type="compositionally biased region" description="Basic and acidic residues" evidence="1">
    <location>
        <begin position="915"/>
        <end position="935"/>
    </location>
</feature>
<dbReference type="AlphaFoldDB" id="A0A212FNM0"/>
<dbReference type="STRING" id="278856.A0A212FNM0"/>
<keyword evidence="4" id="KW-1185">Reference proteome</keyword>
<feature type="compositionally biased region" description="Basic and acidic residues" evidence="1">
    <location>
        <begin position="1162"/>
        <end position="1173"/>
    </location>
</feature>
<dbReference type="KEGG" id="dpl:KGM_214354"/>
<evidence type="ECO:0000313" key="4">
    <source>
        <dbReference type="Proteomes" id="UP000007151"/>
    </source>
</evidence>
<feature type="compositionally biased region" description="Basic residues" evidence="1">
    <location>
        <begin position="1105"/>
        <end position="1116"/>
    </location>
</feature>
<dbReference type="Proteomes" id="UP000007151">
    <property type="component" value="Unassembled WGS sequence"/>
</dbReference>
<evidence type="ECO:0000256" key="2">
    <source>
        <dbReference type="SAM" id="SignalP"/>
    </source>
</evidence>
<evidence type="ECO:0000256" key="1">
    <source>
        <dbReference type="SAM" id="MobiDB-lite"/>
    </source>
</evidence>
<sequence>MFRPANGLHERMRLWFAALTLHAFLSTIECGNRTPHNRRSVGHTNLPVSKGGWRPVVGSGGLVYGPLGTAPLHAPYKIPLVDLYPSSARPVTARDVNKLTSIAQSYRPTTIRTVPVSVSPHAFPNNQPINSYLHQFALPNANNYYKFVQNFPAENLLIRNQHNTYSARPVLQKQQTKPKQQYHNNILHQLTNIQPVQFGQYQTAKPIDIYNTNEANSRPDGKRPQSAETEIFKPEVYKLPDSYTANQYINQPVKTAQQQSFAQQQKSFVQQQQSFGQQQQSFGQQQQSFGQQQQSFGQQQQSFGQQQQSFGQQQQSFGQQQQSFGQQQQSFGQQQQSFGQQQQSFGQQQQSLGQQQQSFGQQQQSFGQQQYFGHLPGQQAGGQKINQYGHPFQDTLANFQQFPPSILGTFGSFGVQSVKARDPYPATKTTYAPQQTTKQAFLNSLNYSPNLFKSTPNIFSTTTPRLTTAQNNLLFGSTLNNVGFTPTQQSKLANQLKVDPNSNVKNFFKPSLQDPFIKNLHNIDYNRVTTYNPQSQHTSTLSSPLYKDYSYQSQNVPVHKYDNTDSKLKYNTNKHTISDSVGLTQQVSQQYTNAPGLFDLESSLDALSHRPAYAVVENFSEDIITSASPAAWTVTPQSYSEEAVTQHEKPTTSNPEDFSIVTENVRGYEDTAINYSTEVDSQSRRPLGDDFEPINKNKLKDYYYRVSTPTSHEDRPYRRLKKPTESYRQEPTTESSVNKEINNIDTESLPTLPPSLHFKRPSTQETVDKDRIRKRNKIRRRRPPQVNRYREEISTKSETSPSDEITTTVSSEIHTIRPRIKPTKSRTEPTATTPTVTTELTTSALPTTSPTKPTLIKKKLLGYRRPTTTTTSPVETTTTTATQSIKQDIQQDVIKESSIMKIFSRLQTPKAPEYSYERVNETPDYSHKQDEKDTPTSDVSVSITDTLKTTDSLKEYSFHRDARPLENKETTTETLKVKKENEPTTTLRTTTSSQNAGKIQRPRQKNKLDRPKFSVKDYRSRLNSTTSTTEKIDSTTKGKFPSRKNVYTESLFSDIETTTERKKFTPKEPRHKFNRTENNEQEIHSRHNNRNGQKQSADENGGHKISSRVRNGQRRQKPVEETTEQGSTTPHKRPQRKKPQDSQIGESVQDVSVAETTSNFDQRNDVTSERSRSESAIMKIADKKHQDHIERLFEHSKRVSDLTLAASKDYNTPGMFKTVSSNSRRIPSYFTIATDDPILPIEAFFPQLNQKKES</sequence>
<dbReference type="SUPFAM" id="SSF101967">
    <property type="entry name" value="Adhesin YadA, collagen-binding domain"/>
    <property type="match status" value="1"/>
</dbReference>
<dbReference type="InParanoid" id="A0A212FNM0"/>
<feature type="region of interest" description="Disordered" evidence="1">
    <location>
        <begin position="1058"/>
        <end position="1174"/>
    </location>
</feature>
<feature type="compositionally biased region" description="Basic residues" evidence="1">
    <location>
        <begin position="772"/>
        <end position="783"/>
    </location>
</feature>
<feature type="compositionally biased region" description="Polar residues" evidence="1">
    <location>
        <begin position="729"/>
        <end position="749"/>
    </location>
</feature>
<dbReference type="InterPro" id="IPR011049">
    <property type="entry name" value="Serralysin-like_metalloprot_C"/>
</dbReference>
<feature type="region of interest" description="Disordered" evidence="1">
    <location>
        <begin position="340"/>
        <end position="359"/>
    </location>
</feature>
<feature type="compositionally biased region" description="Low complexity" evidence="1">
    <location>
        <begin position="828"/>
        <end position="852"/>
    </location>
</feature>
<dbReference type="eggNOG" id="ENOG502S7V3">
    <property type="taxonomic scope" value="Eukaryota"/>
</dbReference>
<feature type="region of interest" description="Disordered" evidence="1">
    <location>
        <begin position="211"/>
        <end position="234"/>
    </location>
</feature>
<feature type="compositionally biased region" description="Basic and acidic residues" evidence="1">
    <location>
        <begin position="1058"/>
        <end position="1068"/>
    </location>
</feature>
<evidence type="ECO:0000313" key="3">
    <source>
        <dbReference type="EMBL" id="OWR55313.1"/>
    </source>
</evidence>
<evidence type="ECO:0008006" key="5">
    <source>
        <dbReference type="Google" id="ProtNLM"/>
    </source>
</evidence>
<accession>A0A212FNM0</accession>
<feature type="signal peptide" evidence="2">
    <location>
        <begin position="1"/>
        <end position="30"/>
    </location>
</feature>
<proteinExistence type="predicted"/>
<feature type="region of interest" description="Disordered" evidence="1">
    <location>
        <begin position="913"/>
        <end position="939"/>
    </location>
</feature>
<feature type="compositionally biased region" description="Polar residues" evidence="1">
    <location>
        <begin position="1141"/>
        <end position="1161"/>
    </location>
</feature>
<feature type="region of interest" description="Disordered" evidence="1">
    <location>
        <begin position="280"/>
        <end position="328"/>
    </location>
</feature>
<name>A0A212FNM0_DANPL</name>
<keyword evidence="2" id="KW-0732">Signal</keyword>
<feature type="region of interest" description="Disordered" evidence="1">
    <location>
        <begin position="963"/>
        <end position="1041"/>
    </location>
</feature>
<reference evidence="3 4" key="1">
    <citation type="journal article" date="2011" name="Cell">
        <title>The monarch butterfly genome yields insights into long-distance migration.</title>
        <authorList>
            <person name="Zhan S."/>
            <person name="Merlin C."/>
            <person name="Boore J.L."/>
            <person name="Reppert S.M."/>
        </authorList>
    </citation>
    <scope>NUCLEOTIDE SEQUENCE [LARGE SCALE GENOMIC DNA]</scope>
    <source>
        <strain evidence="3">F-2</strain>
    </source>
</reference>